<comment type="caution">
    <text evidence="1">The sequence shown here is derived from an EMBL/GenBank/DDBJ whole genome shotgun (WGS) entry which is preliminary data.</text>
</comment>
<evidence type="ECO:0000313" key="2">
    <source>
        <dbReference type="Proteomes" id="UP000827092"/>
    </source>
</evidence>
<name>A0AAV6V6Q7_9ARAC</name>
<organism evidence="1 2">
    <name type="scientific">Oedothorax gibbosus</name>
    <dbReference type="NCBI Taxonomy" id="931172"/>
    <lineage>
        <taxon>Eukaryota</taxon>
        <taxon>Metazoa</taxon>
        <taxon>Ecdysozoa</taxon>
        <taxon>Arthropoda</taxon>
        <taxon>Chelicerata</taxon>
        <taxon>Arachnida</taxon>
        <taxon>Araneae</taxon>
        <taxon>Araneomorphae</taxon>
        <taxon>Entelegynae</taxon>
        <taxon>Araneoidea</taxon>
        <taxon>Linyphiidae</taxon>
        <taxon>Erigoninae</taxon>
        <taxon>Oedothorax</taxon>
    </lineage>
</organism>
<protein>
    <submittedName>
        <fullName evidence="1">Uncharacterized protein</fullName>
    </submittedName>
</protein>
<gene>
    <name evidence="1" type="ORF">JTE90_014115</name>
</gene>
<accession>A0AAV6V6Q7</accession>
<sequence length="112" mass="12406">MDLHFRFRLNVLVSRKKCSVVKHPVVSISLGSSTAADGKARVPQAAQGGACPVSSGEAGWWWWWWFWVANKGNTAGEVATRFCDDSSVATQARTTARIQGRRKRSEENSLQL</sequence>
<dbReference type="EMBL" id="JAFNEN010000142">
    <property type="protein sequence ID" value="KAG8192259.1"/>
    <property type="molecule type" value="Genomic_DNA"/>
</dbReference>
<evidence type="ECO:0000313" key="1">
    <source>
        <dbReference type="EMBL" id="KAG8192259.1"/>
    </source>
</evidence>
<dbReference type="AlphaFoldDB" id="A0AAV6V6Q7"/>
<dbReference type="Proteomes" id="UP000827092">
    <property type="component" value="Unassembled WGS sequence"/>
</dbReference>
<keyword evidence="2" id="KW-1185">Reference proteome</keyword>
<proteinExistence type="predicted"/>
<reference evidence="1 2" key="1">
    <citation type="journal article" date="2022" name="Nat. Ecol. Evol.">
        <title>A masculinizing supergene underlies an exaggerated male reproductive morph in a spider.</title>
        <authorList>
            <person name="Hendrickx F."/>
            <person name="De Corte Z."/>
            <person name="Sonet G."/>
            <person name="Van Belleghem S.M."/>
            <person name="Kostlbacher S."/>
            <person name="Vangestel C."/>
        </authorList>
    </citation>
    <scope>NUCLEOTIDE SEQUENCE [LARGE SCALE GENOMIC DNA]</scope>
    <source>
        <strain evidence="1">W744_W776</strain>
    </source>
</reference>